<dbReference type="GO" id="GO:0005829">
    <property type="term" value="C:cytosol"/>
    <property type="evidence" value="ECO:0007669"/>
    <property type="project" value="TreeGrafter"/>
</dbReference>
<dbReference type="PANTHER" id="PTHR30137">
    <property type="entry name" value="LUCIFERASE-LIKE MONOOXYGENASE"/>
    <property type="match status" value="1"/>
</dbReference>
<evidence type="ECO:0000256" key="2">
    <source>
        <dbReference type="ARBA" id="ARBA00074555"/>
    </source>
</evidence>
<feature type="domain" description="Luciferase-like" evidence="3">
    <location>
        <begin position="20"/>
        <end position="308"/>
    </location>
</feature>
<sequence>MPSISSPKFPKLSVLDLVPVQQGATPGDALRASLVLAQHAEKLGYTRYWVAEHHNMTGIASAATAVVIGYLAQGTSQIRVGSGGIMLPNHSPLVIAEQFGTLASLYPGRIDCGLGRAPGTDQVTVRALRRDPRNAENFPEDVQELQALFQPVRPGQTVQAVPGAGLEVPLWILGSSTYGAQLAAALGLPYAFASHFAPDALTQAMELYRELFKPSEQLKTPYAMAGVNVVVADTDAEAKRLFTSHQQSFANLRRGRPGPQQPPIDDIDTYWSPAEKQMAESMLACSIVGSPDTVRHGLERFAEYTGADELMVVSAIFDAAARRKSYSLLAEIAGLASR</sequence>
<proteinExistence type="predicted"/>
<evidence type="ECO:0000313" key="4">
    <source>
        <dbReference type="EMBL" id="MCK9685543.1"/>
    </source>
</evidence>
<dbReference type="NCBIfam" id="TIGR03558">
    <property type="entry name" value="oxido_grp_1"/>
    <property type="match status" value="1"/>
</dbReference>
<dbReference type="FunFam" id="3.20.20.30:FF:000002">
    <property type="entry name" value="LLM class flavin-dependent oxidoreductase"/>
    <property type="match status" value="1"/>
</dbReference>
<accession>A0A9X1YIV7</accession>
<dbReference type="RefSeq" id="WP_275681542.1">
    <property type="nucleotide sequence ID" value="NZ_JAJLJH010000001.1"/>
</dbReference>
<dbReference type="SUPFAM" id="SSF51679">
    <property type="entry name" value="Bacterial luciferase-like"/>
    <property type="match status" value="1"/>
</dbReference>
<protein>
    <recommendedName>
        <fullName evidence="2">Luciferase-like monooxygenase</fullName>
    </recommendedName>
</protein>
<dbReference type="Pfam" id="PF00296">
    <property type="entry name" value="Bac_luciferase"/>
    <property type="match status" value="1"/>
</dbReference>
<keyword evidence="5" id="KW-1185">Reference proteome</keyword>
<gene>
    <name evidence="4" type="ORF">LPC04_07470</name>
</gene>
<dbReference type="Gene3D" id="3.20.20.30">
    <property type="entry name" value="Luciferase-like domain"/>
    <property type="match status" value="1"/>
</dbReference>
<dbReference type="CDD" id="cd00347">
    <property type="entry name" value="Flavin_utilizing_monoxygenases"/>
    <property type="match status" value="1"/>
</dbReference>
<comment type="similarity">
    <text evidence="1">To bacterial alkanal monooxygenase alpha and beta chains.</text>
</comment>
<dbReference type="InterPro" id="IPR050766">
    <property type="entry name" value="Bact_Lucif_Oxidored"/>
</dbReference>
<dbReference type="AlphaFoldDB" id="A0A9X1YIV7"/>
<organism evidence="4 5">
    <name type="scientific">Scleromatobacter humisilvae</name>
    <dbReference type="NCBI Taxonomy" id="2897159"/>
    <lineage>
        <taxon>Bacteria</taxon>
        <taxon>Pseudomonadati</taxon>
        <taxon>Pseudomonadota</taxon>
        <taxon>Betaproteobacteria</taxon>
        <taxon>Burkholderiales</taxon>
        <taxon>Sphaerotilaceae</taxon>
        <taxon>Scleromatobacter</taxon>
    </lineage>
</organism>
<dbReference type="InterPro" id="IPR036661">
    <property type="entry name" value="Luciferase-like_sf"/>
</dbReference>
<reference evidence="4" key="1">
    <citation type="submission" date="2021-11" db="EMBL/GenBank/DDBJ databases">
        <title>BS-T2-15 a new species belonging to the Comamonadaceae family isolated from the soil of a French oak forest.</title>
        <authorList>
            <person name="Mieszkin S."/>
            <person name="Alain K."/>
        </authorList>
    </citation>
    <scope>NUCLEOTIDE SEQUENCE</scope>
    <source>
        <strain evidence="4">BS-T2-15</strain>
    </source>
</reference>
<evidence type="ECO:0000259" key="3">
    <source>
        <dbReference type="Pfam" id="PF00296"/>
    </source>
</evidence>
<name>A0A9X1YIV7_9BURK</name>
<dbReference type="PANTHER" id="PTHR30137:SF6">
    <property type="entry name" value="LUCIFERASE-LIKE MONOOXYGENASE"/>
    <property type="match status" value="1"/>
</dbReference>
<dbReference type="EMBL" id="JAJLJH010000001">
    <property type="protein sequence ID" value="MCK9685543.1"/>
    <property type="molecule type" value="Genomic_DNA"/>
</dbReference>
<dbReference type="GO" id="GO:0016705">
    <property type="term" value="F:oxidoreductase activity, acting on paired donors, with incorporation or reduction of molecular oxygen"/>
    <property type="evidence" value="ECO:0007669"/>
    <property type="project" value="InterPro"/>
</dbReference>
<evidence type="ECO:0000313" key="5">
    <source>
        <dbReference type="Proteomes" id="UP001139353"/>
    </source>
</evidence>
<comment type="caution">
    <text evidence="4">The sequence shown here is derived from an EMBL/GenBank/DDBJ whole genome shotgun (WGS) entry which is preliminary data.</text>
</comment>
<dbReference type="InterPro" id="IPR019949">
    <property type="entry name" value="CmoO-like"/>
</dbReference>
<dbReference type="InterPro" id="IPR011251">
    <property type="entry name" value="Luciferase-like_dom"/>
</dbReference>
<dbReference type="Proteomes" id="UP001139353">
    <property type="component" value="Unassembled WGS sequence"/>
</dbReference>
<evidence type="ECO:0000256" key="1">
    <source>
        <dbReference type="ARBA" id="ARBA00007789"/>
    </source>
</evidence>